<dbReference type="Pfam" id="PF25989">
    <property type="entry name" value="YknX_C"/>
    <property type="match status" value="1"/>
</dbReference>
<evidence type="ECO:0000256" key="3">
    <source>
        <dbReference type="SAM" id="SignalP"/>
    </source>
</evidence>
<sequence length="363" mass="39863">MNRIFMKPLAVSVFSLVMCFSVLAQEPPAPPPTLVEVDQILQEEIAEQVWVPGTVVSRVDAQIASEVAGRVLWMADVGQRVNTGDVLIKLDDKRLQLSLAQDKANIAKWEARVSLANRKLERFMSMAAQQNVSKDQLDETGAELEIARQELAQAKASKEMTEYQIAQSEVRAPFDTLVVERLQSPGEYISTGQTLLRIVDPTQVEAAIRAPLTVIPFVSDGLHVKVKNNSREVLQKVRAVVPVGNANSRMMELRVALKPADFPIGSAIRVSLPHSEKHHGMTVPRDALVLRKTGAYIYQVNGENEAQQIAVTTGIGVGERIEVFGEFEASRPVITRGAERLQQGQKVRLSGGDTMITAKTNGI</sequence>
<dbReference type="Gene3D" id="2.40.30.170">
    <property type="match status" value="1"/>
</dbReference>
<comment type="caution">
    <text evidence="6">The sequence shown here is derived from an EMBL/GenBank/DDBJ whole genome shotgun (WGS) entry which is preliminary data.</text>
</comment>
<dbReference type="InterPro" id="IPR058637">
    <property type="entry name" value="YknX-like_C"/>
</dbReference>
<evidence type="ECO:0000313" key="7">
    <source>
        <dbReference type="Proteomes" id="UP000709336"/>
    </source>
</evidence>
<dbReference type="InterPro" id="IPR058647">
    <property type="entry name" value="BSH_CzcB-like"/>
</dbReference>
<protein>
    <submittedName>
        <fullName evidence="6">Efflux RND transporter periplasmic adaptor subunit</fullName>
    </submittedName>
</protein>
<organism evidence="6 7">
    <name type="scientific">Alteromonas ponticola</name>
    <dbReference type="NCBI Taxonomy" id="2720613"/>
    <lineage>
        <taxon>Bacteria</taxon>
        <taxon>Pseudomonadati</taxon>
        <taxon>Pseudomonadota</taxon>
        <taxon>Gammaproteobacteria</taxon>
        <taxon>Alteromonadales</taxon>
        <taxon>Alteromonadaceae</taxon>
        <taxon>Alteromonas/Salinimonas group</taxon>
        <taxon>Alteromonas</taxon>
    </lineage>
</organism>
<dbReference type="Gene3D" id="1.10.287.470">
    <property type="entry name" value="Helix hairpin bin"/>
    <property type="match status" value="1"/>
</dbReference>
<keyword evidence="2" id="KW-0175">Coiled coil</keyword>
<comment type="similarity">
    <text evidence="1">Belongs to the membrane fusion protein (MFP) (TC 8.A.1) family.</text>
</comment>
<evidence type="ECO:0000256" key="1">
    <source>
        <dbReference type="ARBA" id="ARBA00009477"/>
    </source>
</evidence>
<evidence type="ECO:0000259" key="4">
    <source>
        <dbReference type="Pfam" id="PF25973"/>
    </source>
</evidence>
<dbReference type="Pfam" id="PF25973">
    <property type="entry name" value="BSH_CzcB"/>
    <property type="match status" value="1"/>
</dbReference>
<gene>
    <name evidence="6" type="ORF">HCJ96_16020</name>
</gene>
<evidence type="ECO:0000256" key="2">
    <source>
        <dbReference type="SAM" id="Coils"/>
    </source>
</evidence>
<feature type="chain" id="PRO_5046639556" evidence="3">
    <location>
        <begin position="25"/>
        <end position="363"/>
    </location>
</feature>
<name>A0ABX1R6U2_9ALTE</name>
<dbReference type="EMBL" id="JAATNW010000010">
    <property type="protein sequence ID" value="NMH61538.1"/>
    <property type="molecule type" value="Genomic_DNA"/>
</dbReference>
<dbReference type="PANTHER" id="PTHR30469:SF38">
    <property type="entry name" value="HLYD FAMILY SECRETION PROTEIN"/>
    <property type="match status" value="1"/>
</dbReference>
<reference evidence="6 7" key="1">
    <citation type="submission" date="2020-03" db="EMBL/GenBank/DDBJ databases">
        <title>Alteromonas ponticola sp. nov., isolated from seawater.</title>
        <authorList>
            <person name="Yoon J.-H."/>
            <person name="Kim Y.-O."/>
        </authorList>
    </citation>
    <scope>NUCLEOTIDE SEQUENCE [LARGE SCALE GENOMIC DNA]</scope>
    <source>
        <strain evidence="6 7">MYP5</strain>
    </source>
</reference>
<dbReference type="NCBIfam" id="TIGR01730">
    <property type="entry name" value="RND_mfp"/>
    <property type="match status" value="1"/>
</dbReference>
<evidence type="ECO:0000259" key="5">
    <source>
        <dbReference type="Pfam" id="PF25989"/>
    </source>
</evidence>
<accession>A0ABX1R6U2</accession>
<feature type="coiled-coil region" evidence="2">
    <location>
        <begin position="99"/>
        <end position="164"/>
    </location>
</feature>
<dbReference type="Gene3D" id="2.40.50.100">
    <property type="match status" value="1"/>
</dbReference>
<feature type="domain" description="CzcB-like barrel-sandwich hybrid" evidence="4">
    <location>
        <begin position="61"/>
        <end position="200"/>
    </location>
</feature>
<proteinExistence type="inferred from homology"/>
<feature type="domain" description="YknX-like C-terminal permuted SH3-like" evidence="5">
    <location>
        <begin position="281"/>
        <end position="348"/>
    </location>
</feature>
<feature type="signal peptide" evidence="3">
    <location>
        <begin position="1"/>
        <end position="24"/>
    </location>
</feature>
<keyword evidence="3" id="KW-0732">Signal</keyword>
<dbReference type="InterPro" id="IPR006143">
    <property type="entry name" value="RND_pump_MFP"/>
</dbReference>
<dbReference type="SUPFAM" id="SSF111369">
    <property type="entry name" value="HlyD-like secretion proteins"/>
    <property type="match status" value="1"/>
</dbReference>
<dbReference type="Gene3D" id="2.40.420.20">
    <property type="match status" value="1"/>
</dbReference>
<evidence type="ECO:0000313" key="6">
    <source>
        <dbReference type="EMBL" id="NMH61538.1"/>
    </source>
</evidence>
<dbReference type="Proteomes" id="UP000709336">
    <property type="component" value="Unassembled WGS sequence"/>
</dbReference>
<dbReference type="PANTHER" id="PTHR30469">
    <property type="entry name" value="MULTIDRUG RESISTANCE PROTEIN MDTA"/>
    <property type="match status" value="1"/>
</dbReference>
<keyword evidence="7" id="KW-1185">Reference proteome</keyword>